<sequence length="317" mass="36857">MKQIKKACVGFILFMILAHMVFALDPVKFEEISRFPNGSGEGEFRFHEFEGMGSNPSSPVGLVYVDEGFYITDNVNQRVVWIKDDGAWHVILTGIDREKLIATPEYLFFFGYPGRYQVYELKAGHLLSDDTFLNRFEDASFYNRAIIAGDMLVIQPYGGGSEPRYFGFHITEDFDGTISMMNPEETIRFLKEDYEGTEEFTVDEDGYIFWNRRLVAPYGYSYARYHWNTTRPTTEWQATILFSQFIGWDQNGNTYWNDHRRISVLSPGGESVAFFEATNLAESARSQFTVTPEGTLYVLSYNRDHDEFELMKLERFW</sequence>
<gene>
    <name evidence="1" type="ORF">DC28_04720</name>
</gene>
<evidence type="ECO:0000313" key="2">
    <source>
        <dbReference type="Proteomes" id="UP000029692"/>
    </source>
</evidence>
<dbReference type="SUPFAM" id="SSF101898">
    <property type="entry name" value="NHL repeat"/>
    <property type="match status" value="1"/>
</dbReference>
<dbReference type="AlphaFoldDB" id="A0A098R086"/>
<proteinExistence type="predicted"/>
<accession>A0A098R086</accession>
<protein>
    <submittedName>
        <fullName evidence="1">Uncharacterized protein</fullName>
    </submittedName>
</protein>
<comment type="caution">
    <text evidence="1">The sequence shown here is derived from an EMBL/GenBank/DDBJ whole genome shotgun (WGS) entry which is preliminary data.</text>
</comment>
<name>A0A098R086_9SPIO</name>
<reference evidence="1 2" key="1">
    <citation type="submission" date="2014-05" db="EMBL/GenBank/DDBJ databases">
        <title>De novo Genome Sequence of Spirocheata sp.</title>
        <authorList>
            <person name="Shivani Y."/>
            <person name="Subhash Y."/>
            <person name="Tushar L."/>
            <person name="Sasikala C."/>
            <person name="Ramana C.V."/>
        </authorList>
    </citation>
    <scope>NUCLEOTIDE SEQUENCE [LARGE SCALE GENOMIC DNA]</scope>
    <source>
        <strain evidence="1 2">JC230</strain>
    </source>
</reference>
<dbReference type="EMBL" id="JNUP01000040">
    <property type="protein sequence ID" value="KGE73309.1"/>
    <property type="molecule type" value="Genomic_DNA"/>
</dbReference>
<keyword evidence="2" id="KW-1185">Reference proteome</keyword>
<organism evidence="1 2">
    <name type="scientific">Spirochaeta lutea</name>
    <dbReference type="NCBI Taxonomy" id="1480694"/>
    <lineage>
        <taxon>Bacteria</taxon>
        <taxon>Pseudomonadati</taxon>
        <taxon>Spirochaetota</taxon>
        <taxon>Spirochaetia</taxon>
        <taxon>Spirochaetales</taxon>
        <taxon>Spirochaetaceae</taxon>
        <taxon>Spirochaeta</taxon>
    </lineage>
</organism>
<evidence type="ECO:0000313" key="1">
    <source>
        <dbReference type="EMBL" id="KGE73309.1"/>
    </source>
</evidence>
<dbReference type="RefSeq" id="WP_037546419.1">
    <property type="nucleotide sequence ID" value="NZ_JNUP01000040.1"/>
</dbReference>
<dbReference type="Proteomes" id="UP000029692">
    <property type="component" value="Unassembled WGS sequence"/>
</dbReference>